<dbReference type="Gene3D" id="1.25.10.10">
    <property type="entry name" value="Leucine-rich Repeat Variant"/>
    <property type="match status" value="1"/>
</dbReference>
<reference evidence="1" key="1">
    <citation type="submission" date="2006-10" db="EMBL/GenBank/DDBJ databases">
        <authorList>
            <person name="Amadeo P."/>
            <person name="Zhao Q."/>
            <person name="Wortman J."/>
            <person name="Fraser-Liggett C."/>
            <person name="Carlton J."/>
        </authorList>
    </citation>
    <scope>NUCLEOTIDE SEQUENCE</scope>
    <source>
        <strain evidence="1">G3</strain>
    </source>
</reference>
<keyword evidence="2" id="KW-1185">Reference proteome</keyword>
<evidence type="ECO:0000313" key="1">
    <source>
        <dbReference type="EMBL" id="EAX99634.1"/>
    </source>
</evidence>
<name>A2F605_TRIV3</name>
<dbReference type="InParanoid" id="A2F605"/>
<organism evidence="1 2">
    <name type="scientific">Trichomonas vaginalis (strain ATCC PRA-98 / G3)</name>
    <dbReference type="NCBI Taxonomy" id="412133"/>
    <lineage>
        <taxon>Eukaryota</taxon>
        <taxon>Metamonada</taxon>
        <taxon>Parabasalia</taxon>
        <taxon>Trichomonadida</taxon>
        <taxon>Trichomonadidae</taxon>
        <taxon>Trichomonas</taxon>
    </lineage>
</organism>
<protein>
    <submittedName>
        <fullName evidence="1">Uncharacterized protein</fullName>
    </submittedName>
</protein>
<gene>
    <name evidence="1" type="ORF">TVAG_091010</name>
</gene>
<reference evidence="1" key="2">
    <citation type="journal article" date="2007" name="Science">
        <title>Draft genome sequence of the sexually transmitted pathogen Trichomonas vaginalis.</title>
        <authorList>
            <person name="Carlton J.M."/>
            <person name="Hirt R.P."/>
            <person name="Silva J.C."/>
            <person name="Delcher A.L."/>
            <person name="Schatz M."/>
            <person name="Zhao Q."/>
            <person name="Wortman J.R."/>
            <person name="Bidwell S.L."/>
            <person name="Alsmark U.C.M."/>
            <person name="Besteiro S."/>
            <person name="Sicheritz-Ponten T."/>
            <person name="Noel C.J."/>
            <person name="Dacks J.B."/>
            <person name="Foster P.G."/>
            <person name="Simillion C."/>
            <person name="Van de Peer Y."/>
            <person name="Miranda-Saavedra D."/>
            <person name="Barton G.J."/>
            <person name="Westrop G.D."/>
            <person name="Mueller S."/>
            <person name="Dessi D."/>
            <person name="Fiori P.L."/>
            <person name="Ren Q."/>
            <person name="Paulsen I."/>
            <person name="Zhang H."/>
            <person name="Bastida-Corcuera F.D."/>
            <person name="Simoes-Barbosa A."/>
            <person name="Brown M.T."/>
            <person name="Hayes R.D."/>
            <person name="Mukherjee M."/>
            <person name="Okumura C.Y."/>
            <person name="Schneider R."/>
            <person name="Smith A.J."/>
            <person name="Vanacova S."/>
            <person name="Villalvazo M."/>
            <person name="Haas B.J."/>
            <person name="Pertea M."/>
            <person name="Feldblyum T.V."/>
            <person name="Utterback T.R."/>
            <person name="Shu C.L."/>
            <person name="Osoegawa K."/>
            <person name="de Jong P.J."/>
            <person name="Hrdy I."/>
            <person name="Horvathova L."/>
            <person name="Zubacova Z."/>
            <person name="Dolezal P."/>
            <person name="Malik S.B."/>
            <person name="Logsdon J.M. Jr."/>
            <person name="Henze K."/>
            <person name="Gupta A."/>
            <person name="Wang C.C."/>
            <person name="Dunne R.L."/>
            <person name="Upcroft J.A."/>
            <person name="Upcroft P."/>
            <person name="White O."/>
            <person name="Salzberg S.L."/>
            <person name="Tang P."/>
            <person name="Chiu C.-H."/>
            <person name="Lee Y.-S."/>
            <person name="Embley T.M."/>
            <person name="Coombs G.H."/>
            <person name="Mottram J.C."/>
            <person name="Tachezy J."/>
            <person name="Fraser-Liggett C.M."/>
            <person name="Johnson P.J."/>
        </authorList>
    </citation>
    <scope>NUCLEOTIDE SEQUENCE [LARGE SCALE GENOMIC DNA]</scope>
    <source>
        <strain evidence="1">G3</strain>
    </source>
</reference>
<evidence type="ECO:0000313" key="2">
    <source>
        <dbReference type="Proteomes" id="UP000001542"/>
    </source>
</evidence>
<proteinExistence type="predicted"/>
<dbReference type="InterPro" id="IPR016024">
    <property type="entry name" value="ARM-type_fold"/>
</dbReference>
<dbReference type="EMBL" id="DS113630">
    <property type="protein sequence ID" value="EAX99634.1"/>
    <property type="molecule type" value="Genomic_DNA"/>
</dbReference>
<dbReference type="KEGG" id="tva:4757445"/>
<dbReference type="VEuPathDB" id="TrichDB:TVAGG3_0579190"/>
<sequence>MDAINEFIENVNIFSSLKTGVIPDFEKYFLNFIKVHNVLDFCREIYTRTDSQMVHLMFSIIFKLFLQNHWDELSADVQESLFNSLTEFVKQKVNSYLQLNCCLSDIVLLNPNIAQNYFDSIDDKELRYDFLTNIVFDSSKNLLKRFRNQETIDEILAQLLQVIFDNFDNYEGKQRYDLINNSIRLAVNVSIYIPFETELYSLSTNPETIDYLVPIIDSICSISNTRVDETNESFFKTILHSAFQVANIYLQQENIDDALAMITMAVEFDAIYIFSPDFSEELEFIVRTLNTLVENELFGNEMFRELIKLFIFSCAVPIESDKKFNFYILILDIVVLFANNGVQFGDCEFDFVEGYLQSRIVTYFEQRLTSNLQPGHFMLVTKFKMIPQRIINPMVQYLIENPFYDLNSILFIASYGIKYKSHIREFINILTSVPIELIYDSAQKICEIMERVRASRSYINSNMISWLATGFKQHKRYSFNLCCKNINSYSILVSSISR</sequence>
<dbReference type="InterPro" id="IPR011989">
    <property type="entry name" value="ARM-like"/>
</dbReference>
<dbReference type="Proteomes" id="UP000001542">
    <property type="component" value="Unassembled WGS sequence"/>
</dbReference>
<accession>A2F605</accession>
<dbReference type="AlphaFoldDB" id="A2F605"/>
<dbReference type="SUPFAM" id="SSF48371">
    <property type="entry name" value="ARM repeat"/>
    <property type="match status" value="1"/>
</dbReference>
<dbReference type="VEuPathDB" id="TrichDB:TVAG_091010"/>